<keyword evidence="2" id="KW-0479">Metal-binding</keyword>
<reference evidence="5" key="1">
    <citation type="submission" date="2019-08" db="EMBL/GenBank/DDBJ databases">
        <authorList>
            <person name="Kucharzyk K."/>
            <person name="Murdoch R.W."/>
            <person name="Higgins S."/>
            <person name="Loffler F."/>
        </authorList>
    </citation>
    <scope>NUCLEOTIDE SEQUENCE</scope>
</reference>
<dbReference type="PANTHER" id="PTHR35005:SF1">
    <property type="entry name" value="2-AMINO-5-FORMYLAMINO-6-RIBOSYLAMINOPYRIMIDIN-4(3H)-ONE 5'-MONOPHOSPHATE DEFORMYLASE"/>
    <property type="match status" value="1"/>
</dbReference>
<dbReference type="EC" id="3.5.2.10" evidence="5"/>
<dbReference type="GO" id="GO:0046872">
    <property type="term" value="F:metal ion binding"/>
    <property type="evidence" value="ECO:0007669"/>
    <property type="project" value="UniProtKB-KW"/>
</dbReference>
<evidence type="ECO:0000256" key="4">
    <source>
        <dbReference type="ARBA" id="ARBA00022833"/>
    </source>
</evidence>
<dbReference type="EMBL" id="VSSQ01000010">
    <property type="protein sequence ID" value="MPL59913.1"/>
    <property type="molecule type" value="Genomic_DNA"/>
</dbReference>
<name>A0A644SZ56_9ZZZZ</name>
<protein>
    <submittedName>
        <fullName evidence="5">Creatinine amidohydrolase</fullName>
        <ecNumber evidence="5">3.5.2.10</ecNumber>
    </submittedName>
</protein>
<evidence type="ECO:0000256" key="3">
    <source>
        <dbReference type="ARBA" id="ARBA00022801"/>
    </source>
</evidence>
<accession>A0A644SZ56</accession>
<gene>
    <name evidence="5" type="primary">crnA_2</name>
    <name evidence="5" type="ORF">SDC9_05469</name>
</gene>
<evidence type="ECO:0000256" key="2">
    <source>
        <dbReference type="ARBA" id="ARBA00022723"/>
    </source>
</evidence>
<dbReference type="InterPro" id="IPR024087">
    <property type="entry name" value="Creatininase-like_sf"/>
</dbReference>
<keyword evidence="4" id="KW-0862">Zinc</keyword>
<dbReference type="GO" id="GO:0016811">
    <property type="term" value="F:hydrolase activity, acting on carbon-nitrogen (but not peptide) bonds, in linear amides"/>
    <property type="evidence" value="ECO:0007669"/>
    <property type="project" value="TreeGrafter"/>
</dbReference>
<sequence length="286" mass="31821">MARPKSLNIAEMSYDEVAAHLKTNDTILISMGSNEKHGAHCPLGTDAFTAMGVIERAAKLSNTLYTPCIPVGYSPHHMGELGQGTGTLTFSGDTYRRVVYDLAKSLIYHGYNKLVFVTHHGSNSKVIDEILRRIRYESGAFVGWYKTPTERNYELLKGIVEGPPEETPGWHAGEIETSTAWAYSGFIDMDKAKPDRTHAPRWMGPAFSKHDGSGMVTFQGGENMWVPMEHHEYSDTATIGNPLRASKEKGLKFFELAAKGLADLLEEVKKFPIKVPAEKREFNNRA</sequence>
<dbReference type="InterPro" id="IPR003785">
    <property type="entry name" value="Creatininase/forma_Hydrolase"/>
</dbReference>
<comment type="caution">
    <text evidence="5">The sequence shown here is derived from an EMBL/GenBank/DDBJ whole genome shotgun (WGS) entry which is preliminary data.</text>
</comment>
<evidence type="ECO:0000313" key="5">
    <source>
        <dbReference type="EMBL" id="MPL59913.1"/>
    </source>
</evidence>
<organism evidence="5">
    <name type="scientific">bioreactor metagenome</name>
    <dbReference type="NCBI Taxonomy" id="1076179"/>
    <lineage>
        <taxon>unclassified sequences</taxon>
        <taxon>metagenomes</taxon>
        <taxon>ecological metagenomes</taxon>
    </lineage>
</organism>
<dbReference type="GO" id="GO:0009231">
    <property type="term" value="P:riboflavin biosynthetic process"/>
    <property type="evidence" value="ECO:0007669"/>
    <property type="project" value="TreeGrafter"/>
</dbReference>
<dbReference type="Pfam" id="PF02633">
    <property type="entry name" value="Creatininase"/>
    <property type="match status" value="1"/>
</dbReference>
<proteinExistence type="predicted"/>
<dbReference type="AlphaFoldDB" id="A0A644SZ56"/>
<evidence type="ECO:0000256" key="1">
    <source>
        <dbReference type="ARBA" id="ARBA00001947"/>
    </source>
</evidence>
<dbReference type="PANTHER" id="PTHR35005">
    <property type="entry name" value="3-DEHYDRO-SCYLLO-INOSOSE HYDROLASE"/>
    <property type="match status" value="1"/>
</dbReference>
<keyword evidence="3 5" id="KW-0378">Hydrolase</keyword>
<dbReference type="Gene3D" id="3.40.50.10310">
    <property type="entry name" value="Creatininase"/>
    <property type="match status" value="1"/>
</dbReference>
<comment type="cofactor">
    <cofactor evidence="1">
        <name>Zn(2+)</name>
        <dbReference type="ChEBI" id="CHEBI:29105"/>
    </cofactor>
</comment>
<dbReference type="GO" id="GO:0047789">
    <property type="term" value="F:creatininase activity"/>
    <property type="evidence" value="ECO:0007669"/>
    <property type="project" value="UniProtKB-EC"/>
</dbReference>
<dbReference type="SUPFAM" id="SSF102215">
    <property type="entry name" value="Creatininase"/>
    <property type="match status" value="1"/>
</dbReference>